<sequence length="217" mass="24733">MENQVTNNEHALRLFFTEDVFLVEDKSIQMAPGNIEKPVFADEPVFVKEHLESPLAQEIPKIEADILSKEVKEYPKPADIPLIVEEPVAPKVFKYLGGNKKSVLILVHDKTNDVSTEQGRELLRKIVKAVDLGTPDFALLNYANYLGTDFIELHQFFKPQIMLSFGVETQTLKLNLIWQNEIILHETTKMIFAPNLHDLDGDISAKKLLWGNLQKLK</sequence>
<dbReference type="OrthoDB" id="797407at2"/>
<accession>A0A317EWC7</accession>
<gene>
    <name evidence="1" type="ORF">DF947_14635</name>
</gene>
<dbReference type="EMBL" id="QGNY01000005">
    <property type="protein sequence ID" value="PWS30845.1"/>
    <property type="molecule type" value="Genomic_DNA"/>
</dbReference>
<reference evidence="2" key="1">
    <citation type="submission" date="2018-05" db="EMBL/GenBank/DDBJ databases">
        <title>Pedobacter paludis sp. nov., isolated from wetland soil.</title>
        <authorList>
            <person name="Zhang Y."/>
        </authorList>
    </citation>
    <scope>NUCLEOTIDE SEQUENCE [LARGE SCALE GENOMIC DNA]</scope>
    <source>
        <strain evidence="2">R-8</strain>
    </source>
</reference>
<proteinExistence type="predicted"/>
<evidence type="ECO:0000313" key="1">
    <source>
        <dbReference type="EMBL" id="PWS30845.1"/>
    </source>
</evidence>
<keyword evidence="2" id="KW-1185">Reference proteome</keyword>
<organism evidence="1 2">
    <name type="scientific">Pedobacter paludis</name>
    <dbReference type="NCBI Taxonomy" id="2203212"/>
    <lineage>
        <taxon>Bacteria</taxon>
        <taxon>Pseudomonadati</taxon>
        <taxon>Bacteroidota</taxon>
        <taxon>Sphingobacteriia</taxon>
        <taxon>Sphingobacteriales</taxon>
        <taxon>Sphingobacteriaceae</taxon>
        <taxon>Pedobacter</taxon>
    </lineage>
</organism>
<evidence type="ECO:0000313" key="2">
    <source>
        <dbReference type="Proteomes" id="UP000245391"/>
    </source>
</evidence>
<dbReference type="AlphaFoldDB" id="A0A317EWC7"/>
<comment type="caution">
    <text evidence="1">The sequence shown here is derived from an EMBL/GenBank/DDBJ whole genome shotgun (WGS) entry which is preliminary data.</text>
</comment>
<dbReference type="RefSeq" id="WP_109930795.1">
    <property type="nucleotide sequence ID" value="NZ_QGNY01000005.1"/>
</dbReference>
<dbReference type="Proteomes" id="UP000245391">
    <property type="component" value="Unassembled WGS sequence"/>
</dbReference>
<protein>
    <submittedName>
        <fullName evidence="1">Uncharacterized protein</fullName>
    </submittedName>
</protein>
<name>A0A317EWC7_9SPHI</name>